<evidence type="ECO:0000313" key="2">
    <source>
        <dbReference type="RefSeq" id="XP_033171660.1"/>
    </source>
</evidence>
<evidence type="ECO:0000313" key="1">
    <source>
        <dbReference type="Proteomes" id="UP000515162"/>
    </source>
</evidence>
<keyword evidence="1" id="KW-1185">Reference proteome</keyword>
<protein>
    <submittedName>
        <fullName evidence="2">Uncharacterized protein LOC117148402</fullName>
    </submittedName>
</protein>
<organism evidence="1 2">
    <name type="scientific">Drosophila mauritiana</name>
    <name type="common">Fruit fly</name>
    <dbReference type="NCBI Taxonomy" id="7226"/>
    <lineage>
        <taxon>Eukaryota</taxon>
        <taxon>Metazoa</taxon>
        <taxon>Ecdysozoa</taxon>
        <taxon>Arthropoda</taxon>
        <taxon>Hexapoda</taxon>
        <taxon>Insecta</taxon>
        <taxon>Pterygota</taxon>
        <taxon>Neoptera</taxon>
        <taxon>Endopterygota</taxon>
        <taxon>Diptera</taxon>
        <taxon>Brachycera</taxon>
        <taxon>Muscomorpha</taxon>
        <taxon>Ephydroidea</taxon>
        <taxon>Drosophilidae</taxon>
        <taxon>Drosophila</taxon>
        <taxon>Sophophora</taxon>
    </lineage>
</organism>
<reference evidence="2" key="1">
    <citation type="submission" date="2025-08" db="UniProtKB">
        <authorList>
            <consortium name="RefSeq"/>
        </authorList>
    </citation>
    <scope>IDENTIFICATION</scope>
    <source>
        <strain evidence="2">Mau12</strain>
        <tissue evidence="2">Whole Body</tissue>
    </source>
</reference>
<gene>
    <name evidence="2" type="primary">LOC117148402</name>
</gene>
<sequence length="192" mass="20790">MMNLLVVKESGERIADISCSQEHTTQYLPKLSQVAKHRKLAQLEIASGSGFLGSGTGTGTGSGCGPAIRWQLLLLLLLCNCIDLTVSNKISSVGAFEPDFVIPLENVTIAQGRDATFTCVVNNLGGHRVSGDGSSAPAKVCIGFKRSVEFSTSVPFRSVSISFRFVSFRLLSFCFRSLPFRFICHFKCTICI</sequence>
<name>A0A6P8KNW0_DROMA</name>
<dbReference type="RefSeq" id="XP_033171660.1">
    <property type="nucleotide sequence ID" value="XM_033315769.1"/>
</dbReference>
<proteinExistence type="predicted"/>
<dbReference type="Proteomes" id="UP000515162">
    <property type="component" value="Chromosome X"/>
</dbReference>
<dbReference type="GeneID" id="117148402"/>
<accession>A0A6P8KNW0</accession>
<dbReference type="AlphaFoldDB" id="A0A6P8KNW0"/>